<keyword evidence="2" id="KW-0812">Transmembrane</keyword>
<dbReference type="RefSeq" id="XP_005841385.1">
    <property type="nucleotide sequence ID" value="XM_005841328.1"/>
</dbReference>
<accession>L1K1S5</accession>
<dbReference type="AlphaFoldDB" id="L1K1S5"/>
<keyword evidence="3" id="KW-0732">Signal</keyword>
<feature type="compositionally biased region" description="Polar residues" evidence="1">
    <location>
        <begin position="39"/>
        <end position="49"/>
    </location>
</feature>
<feature type="region of interest" description="Disordered" evidence="1">
    <location>
        <begin position="30"/>
        <end position="53"/>
    </location>
</feature>
<dbReference type="Proteomes" id="UP000011087">
    <property type="component" value="Unassembled WGS sequence"/>
</dbReference>
<feature type="signal peptide" evidence="3">
    <location>
        <begin position="1"/>
        <end position="28"/>
    </location>
</feature>
<name>L1K1S5_GUITC</name>
<organism evidence="4">
    <name type="scientific">Guillardia theta (strain CCMP2712)</name>
    <name type="common">Cryptophyte</name>
    <dbReference type="NCBI Taxonomy" id="905079"/>
    <lineage>
        <taxon>Eukaryota</taxon>
        <taxon>Cryptophyceae</taxon>
        <taxon>Pyrenomonadales</taxon>
        <taxon>Geminigeraceae</taxon>
        <taxon>Guillardia</taxon>
    </lineage>
</organism>
<feature type="compositionally biased region" description="Basic and acidic residues" evidence="1">
    <location>
        <begin position="437"/>
        <end position="446"/>
    </location>
</feature>
<reference evidence="5" key="3">
    <citation type="submission" date="2016-03" db="UniProtKB">
        <authorList>
            <consortium name="EnsemblProtists"/>
        </authorList>
    </citation>
    <scope>IDENTIFICATION</scope>
</reference>
<reference evidence="4 6" key="1">
    <citation type="journal article" date="2012" name="Nature">
        <title>Algal genomes reveal evolutionary mosaicism and the fate of nucleomorphs.</title>
        <authorList>
            <consortium name="DOE Joint Genome Institute"/>
            <person name="Curtis B.A."/>
            <person name="Tanifuji G."/>
            <person name="Burki F."/>
            <person name="Gruber A."/>
            <person name="Irimia M."/>
            <person name="Maruyama S."/>
            <person name="Arias M.C."/>
            <person name="Ball S.G."/>
            <person name="Gile G.H."/>
            <person name="Hirakawa Y."/>
            <person name="Hopkins J.F."/>
            <person name="Kuo A."/>
            <person name="Rensing S.A."/>
            <person name="Schmutz J."/>
            <person name="Symeonidi A."/>
            <person name="Elias M."/>
            <person name="Eveleigh R.J."/>
            <person name="Herman E.K."/>
            <person name="Klute M.J."/>
            <person name="Nakayama T."/>
            <person name="Obornik M."/>
            <person name="Reyes-Prieto A."/>
            <person name="Armbrust E.V."/>
            <person name="Aves S.J."/>
            <person name="Beiko R.G."/>
            <person name="Coutinho P."/>
            <person name="Dacks J.B."/>
            <person name="Durnford D.G."/>
            <person name="Fast N.M."/>
            <person name="Green B.R."/>
            <person name="Grisdale C.J."/>
            <person name="Hempel F."/>
            <person name="Henrissat B."/>
            <person name="Hoppner M.P."/>
            <person name="Ishida K."/>
            <person name="Kim E."/>
            <person name="Koreny L."/>
            <person name="Kroth P.G."/>
            <person name="Liu Y."/>
            <person name="Malik S.B."/>
            <person name="Maier U.G."/>
            <person name="McRose D."/>
            <person name="Mock T."/>
            <person name="Neilson J.A."/>
            <person name="Onodera N.T."/>
            <person name="Poole A.M."/>
            <person name="Pritham E.J."/>
            <person name="Richards T.A."/>
            <person name="Rocap G."/>
            <person name="Roy S.W."/>
            <person name="Sarai C."/>
            <person name="Schaack S."/>
            <person name="Shirato S."/>
            <person name="Slamovits C.H."/>
            <person name="Spencer D.F."/>
            <person name="Suzuki S."/>
            <person name="Worden A.Z."/>
            <person name="Zauner S."/>
            <person name="Barry K."/>
            <person name="Bell C."/>
            <person name="Bharti A.K."/>
            <person name="Crow J.A."/>
            <person name="Grimwood J."/>
            <person name="Kramer R."/>
            <person name="Lindquist E."/>
            <person name="Lucas S."/>
            <person name="Salamov A."/>
            <person name="McFadden G.I."/>
            <person name="Lane C.E."/>
            <person name="Keeling P.J."/>
            <person name="Gray M.W."/>
            <person name="Grigoriev I.V."/>
            <person name="Archibald J.M."/>
        </authorList>
    </citation>
    <scope>NUCLEOTIDE SEQUENCE</scope>
    <source>
        <strain evidence="4 6">CCMP2712</strain>
    </source>
</reference>
<dbReference type="EnsemblProtists" id="EKX54405">
    <property type="protein sequence ID" value="EKX54405"/>
    <property type="gene ID" value="GUITHDRAFT_99885"/>
</dbReference>
<feature type="transmembrane region" description="Helical" evidence="2">
    <location>
        <begin position="397"/>
        <end position="421"/>
    </location>
</feature>
<gene>
    <name evidence="4" type="ORF">GUITHDRAFT_99885</name>
</gene>
<feature type="region of interest" description="Disordered" evidence="1">
    <location>
        <begin position="96"/>
        <end position="115"/>
    </location>
</feature>
<feature type="region of interest" description="Disordered" evidence="1">
    <location>
        <begin position="432"/>
        <end position="516"/>
    </location>
</feature>
<dbReference type="KEGG" id="gtt:GUITHDRAFT_99885"/>
<keyword evidence="6" id="KW-1185">Reference proteome</keyword>
<feature type="compositionally biased region" description="Acidic residues" evidence="1">
    <location>
        <begin position="470"/>
        <end position="488"/>
    </location>
</feature>
<evidence type="ECO:0000256" key="1">
    <source>
        <dbReference type="SAM" id="MobiDB-lite"/>
    </source>
</evidence>
<proteinExistence type="predicted"/>
<protein>
    <submittedName>
        <fullName evidence="4 5">Uncharacterized protein</fullName>
    </submittedName>
</protein>
<evidence type="ECO:0000313" key="4">
    <source>
        <dbReference type="EMBL" id="EKX54405.1"/>
    </source>
</evidence>
<keyword evidence="2" id="KW-1133">Transmembrane helix</keyword>
<keyword evidence="2" id="KW-0472">Membrane</keyword>
<dbReference type="HOGENOM" id="CLU_502950_0_0_1"/>
<dbReference type="PaxDb" id="55529-EKX54405"/>
<sequence>MRGRRHAAGAAAAAGMLLVLICDFGLEGTREEEKESSDELQGSFQQGQESRAGGRLMGAWKTDDLNAFAAENSAVERFPSIVVVPPGMMHLQDTGMKPTSTVQPSPRPNASHHPFSWQRVNSHHATQVEKSLRRMDGSEDITEDHCYYDQPEMLVQELRHSICDLHSNMGEQACAQLWSQVRQLQGDSVGYVLQQERDWNPKFRSSFSQFLYKISAPTPSMGSGDQLGYVTSGFTLKGPLATWFPRGDQAGAAVASCQPVDLSWNLDYLSLNWLQGNRIPFAVKDCAGKEVSRFSVDCRSHPFQGTGKGRSSSKLNLEMLNAKAMHVEEEAIRGPGSGVLGWQFYITGEDGEAVGSMIRINSANKAWILQANRAGQVDLRLLVMVASILDFTFYKKVAGFFVGFLVSVLAVATFVPLWLCLCYRGKRGQRGSLVTKKGHDDDKEGGIRPIVEVPNDPKQEHRTEEKSQEQEQENLLQEENDLKAEEEDLKVSSVPSSFPSLMHASSLQENADPSSVGVELEEAIAAIDRAIDRNSATRNSRR</sequence>
<evidence type="ECO:0000256" key="3">
    <source>
        <dbReference type="SAM" id="SignalP"/>
    </source>
</evidence>
<feature type="compositionally biased region" description="Basic and acidic residues" evidence="1">
    <location>
        <begin position="455"/>
        <end position="469"/>
    </location>
</feature>
<evidence type="ECO:0000256" key="2">
    <source>
        <dbReference type="SAM" id="Phobius"/>
    </source>
</evidence>
<dbReference type="EMBL" id="JH992967">
    <property type="protein sequence ID" value="EKX54405.1"/>
    <property type="molecule type" value="Genomic_DNA"/>
</dbReference>
<feature type="compositionally biased region" description="Polar residues" evidence="1">
    <location>
        <begin position="493"/>
        <end position="513"/>
    </location>
</feature>
<evidence type="ECO:0000313" key="6">
    <source>
        <dbReference type="Proteomes" id="UP000011087"/>
    </source>
</evidence>
<reference evidence="6" key="2">
    <citation type="submission" date="2012-11" db="EMBL/GenBank/DDBJ databases">
        <authorList>
            <person name="Kuo A."/>
            <person name="Curtis B.A."/>
            <person name="Tanifuji G."/>
            <person name="Burki F."/>
            <person name="Gruber A."/>
            <person name="Irimia M."/>
            <person name="Maruyama S."/>
            <person name="Arias M.C."/>
            <person name="Ball S.G."/>
            <person name="Gile G.H."/>
            <person name="Hirakawa Y."/>
            <person name="Hopkins J.F."/>
            <person name="Rensing S.A."/>
            <person name="Schmutz J."/>
            <person name="Symeonidi A."/>
            <person name="Elias M."/>
            <person name="Eveleigh R.J."/>
            <person name="Herman E.K."/>
            <person name="Klute M.J."/>
            <person name="Nakayama T."/>
            <person name="Obornik M."/>
            <person name="Reyes-Prieto A."/>
            <person name="Armbrust E.V."/>
            <person name="Aves S.J."/>
            <person name="Beiko R.G."/>
            <person name="Coutinho P."/>
            <person name="Dacks J.B."/>
            <person name="Durnford D.G."/>
            <person name="Fast N.M."/>
            <person name="Green B.R."/>
            <person name="Grisdale C."/>
            <person name="Hempe F."/>
            <person name="Henrissat B."/>
            <person name="Hoppner M.P."/>
            <person name="Ishida K.-I."/>
            <person name="Kim E."/>
            <person name="Koreny L."/>
            <person name="Kroth P.G."/>
            <person name="Liu Y."/>
            <person name="Malik S.-B."/>
            <person name="Maier U.G."/>
            <person name="McRose D."/>
            <person name="Mock T."/>
            <person name="Neilson J.A."/>
            <person name="Onodera N.T."/>
            <person name="Poole A.M."/>
            <person name="Pritham E.J."/>
            <person name="Richards T.A."/>
            <person name="Rocap G."/>
            <person name="Roy S.W."/>
            <person name="Sarai C."/>
            <person name="Schaack S."/>
            <person name="Shirato S."/>
            <person name="Slamovits C.H."/>
            <person name="Spencer D.F."/>
            <person name="Suzuki S."/>
            <person name="Worden A.Z."/>
            <person name="Zauner S."/>
            <person name="Barry K."/>
            <person name="Bell C."/>
            <person name="Bharti A.K."/>
            <person name="Crow J.A."/>
            <person name="Grimwood J."/>
            <person name="Kramer R."/>
            <person name="Lindquist E."/>
            <person name="Lucas S."/>
            <person name="Salamov A."/>
            <person name="McFadden G.I."/>
            <person name="Lane C.E."/>
            <person name="Keeling P.J."/>
            <person name="Gray M.W."/>
            <person name="Grigoriev I.V."/>
            <person name="Archibald J.M."/>
        </authorList>
    </citation>
    <scope>NUCLEOTIDE SEQUENCE</scope>
    <source>
        <strain evidence="6">CCMP2712</strain>
    </source>
</reference>
<dbReference type="GeneID" id="17311151"/>
<feature type="chain" id="PRO_5008772085" evidence="3">
    <location>
        <begin position="29"/>
        <end position="542"/>
    </location>
</feature>
<evidence type="ECO:0000313" key="5">
    <source>
        <dbReference type="EnsemblProtists" id="EKX54405"/>
    </source>
</evidence>